<feature type="signal peptide" evidence="1">
    <location>
        <begin position="1"/>
        <end position="33"/>
    </location>
</feature>
<keyword evidence="1" id="KW-0732">Signal</keyword>
<accession>A0ABV9E8M2</accession>
<dbReference type="Pfam" id="PF03413">
    <property type="entry name" value="PepSY"/>
    <property type="match status" value="1"/>
</dbReference>
<evidence type="ECO:0000313" key="4">
    <source>
        <dbReference type="Proteomes" id="UP001595891"/>
    </source>
</evidence>
<protein>
    <submittedName>
        <fullName evidence="3">PepSY domain-containing protein</fullName>
    </submittedName>
</protein>
<feature type="domain" description="PepSY" evidence="2">
    <location>
        <begin position="63"/>
        <end position="119"/>
    </location>
</feature>
<dbReference type="Gene3D" id="3.10.450.40">
    <property type="match status" value="1"/>
</dbReference>
<dbReference type="RefSeq" id="WP_262847086.1">
    <property type="nucleotide sequence ID" value="NZ_JANZYP010000057.1"/>
</dbReference>
<dbReference type="InterPro" id="IPR025711">
    <property type="entry name" value="PepSY"/>
</dbReference>
<evidence type="ECO:0000259" key="2">
    <source>
        <dbReference type="Pfam" id="PF03413"/>
    </source>
</evidence>
<keyword evidence="4" id="KW-1185">Reference proteome</keyword>
<sequence length="126" mass="13406">MTNTQRMSKTVRLAIAGAAAVAVLGAGAVAAEAATSAAATTSTAVPASTATVSVATTATTAAVSSRQAIRIAKKRVPGARVTKVEREWEHGHRTWKVELQKGHTEYRVYVSVRTGKIIKFRRKHDH</sequence>
<organism evidence="3 4">
    <name type="scientific">Sphaerisporangium corydalis</name>
    <dbReference type="NCBI Taxonomy" id="1441875"/>
    <lineage>
        <taxon>Bacteria</taxon>
        <taxon>Bacillati</taxon>
        <taxon>Actinomycetota</taxon>
        <taxon>Actinomycetes</taxon>
        <taxon>Streptosporangiales</taxon>
        <taxon>Streptosporangiaceae</taxon>
        <taxon>Sphaerisporangium</taxon>
    </lineage>
</organism>
<gene>
    <name evidence="3" type="ORF">ACFO8L_01020</name>
</gene>
<proteinExistence type="predicted"/>
<feature type="chain" id="PRO_5047028468" evidence="1">
    <location>
        <begin position="34"/>
        <end position="126"/>
    </location>
</feature>
<name>A0ABV9E8M2_9ACTN</name>
<reference evidence="4" key="1">
    <citation type="journal article" date="2019" name="Int. J. Syst. Evol. Microbiol.">
        <title>The Global Catalogue of Microorganisms (GCM) 10K type strain sequencing project: providing services to taxonomists for standard genome sequencing and annotation.</title>
        <authorList>
            <consortium name="The Broad Institute Genomics Platform"/>
            <consortium name="The Broad Institute Genome Sequencing Center for Infectious Disease"/>
            <person name="Wu L."/>
            <person name="Ma J."/>
        </authorList>
    </citation>
    <scope>NUCLEOTIDE SEQUENCE [LARGE SCALE GENOMIC DNA]</scope>
    <source>
        <strain evidence="4">CCUG 49560</strain>
    </source>
</reference>
<comment type="caution">
    <text evidence="3">The sequence shown here is derived from an EMBL/GenBank/DDBJ whole genome shotgun (WGS) entry which is preliminary data.</text>
</comment>
<evidence type="ECO:0000313" key="3">
    <source>
        <dbReference type="EMBL" id="MFC4584634.1"/>
    </source>
</evidence>
<dbReference type="Proteomes" id="UP001595891">
    <property type="component" value="Unassembled WGS sequence"/>
</dbReference>
<dbReference type="EMBL" id="JBHSFN010000001">
    <property type="protein sequence ID" value="MFC4584634.1"/>
    <property type="molecule type" value="Genomic_DNA"/>
</dbReference>
<evidence type="ECO:0000256" key="1">
    <source>
        <dbReference type="SAM" id="SignalP"/>
    </source>
</evidence>